<sequence>MKPTSLVLSFLIFALVTEALIVTADAEPDPVLDISGKKLQAGTDYYILPVERGRGGGLTLASTGNETCPLDVIQEQHEVENGLLLIVRPVNIKKGDVRLSTDLNIKFSTVSTCVQSTVWKLDNFDESLGQWFGTTGGVEGNPGRETVGNWFKIEKFDGDYKLLFCPTVCDICRVVCRDIGIYIDQAGAFSRSQPLIAPSYGVYVAGEVEFTSCPFVGDDTTKSLTNEQNVNNQRRGWSGASETQQRGRFGREGRLGEVGDVEQTVSYRTEAVTANEARRRQWRRWLGRDSGDEDFRKPIAPLHNSSSWRCVASTGIEEMPSNGAQAPPQGRGANGILPFSFSLAHLTCFSTILRPLNSEFESFFGLQTVTLSRSWMSMKL</sequence>
<dbReference type="EMBL" id="JANJYJ010000005">
    <property type="protein sequence ID" value="KAK3212762.1"/>
    <property type="molecule type" value="Genomic_DNA"/>
</dbReference>
<gene>
    <name evidence="3" type="ORF">Dsin_017468</name>
</gene>
<accession>A0AAE0AGE7</accession>
<evidence type="ECO:0000313" key="3">
    <source>
        <dbReference type="EMBL" id="KAK3212762.1"/>
    </source>
</evidence>
<evidence type="ECO:0000256" key="2">
    <source>
        <dbReference type="SAM" id="SignalP"/>
    </source>
</evidence>
<comment type="caution">
    <text evidence="3">The sequence shown here is derived from an EMBL/GenBank/DDBJ whole genome shotgun (WGS) entry which is preliminary data.</text>
</comment>
<feature type="compositionally biased region" description="Polar residues" evidence="1">
    <location>
        <begin position="229"/>
        <end position="244"/>
    </location>
</feature>
<feature type="region of interest" description="Disordered" evidence="1">
    <location>
        <begin position="229"/>
        <end position="253"/>
    </location>
</feature>
<protein>
    <submittedName>
        <fullName evidence="3">Uncharacterized protein</fullName>
    </submittedName>
</protein>
<keyword evidence="4" id="KW-1185">Reference proteome</keyword>
<evidence type="ECO:0000256" key="1">
    <source>
        <dbReference type="SAM" id="MobiDB-lite"/>
    </source>
</evidence>
<dbReference type="PRINTS" id="PR00291">
    <property type="entry name" value="KUNITZINHBTR"/>
</dbReference>
<dbReference type="GO" id="GO:0004866">
    <property type="term" value="F:endopeptidase inhibitor activity"/>
    <property type="evidence" value="ECO:0007669"/>
    <property type="project" value="InterPro"/>
</dbReference>
<evidence type="ECO:0000313" key="4">
    <source>
        <dbReference type="Proteomes" id="UP001281410"/>
    </source>
</evidence>
<reference evidence="3" key="1">
    <citation type="journal article" date="2023" name="Plant J.">
        <title>Genome sequences and population genomics provide insights into the demographic history, inbreeding, and mutation load of two 'living fossil' tree species of Dipteronia.</title>
        <authorList>
            <person name="Feng Y."/>
            <person name="Comes H.P."/>
            <person name="Chen J."/>
            <person name="Zhu S."/>
            <person name="Lu R."/>
            <person name="Zhang X."/>
            <person name="Li P."/>
            <person name="Qiu J."/>
            <person name="Olsen K.M."/>
            <person name="Qiu Y."/>
        </authorList>
    </citation>
    <scope>NUCLEOTIDE SEQUENCE</scope>
    <source>
        <strain evidence="3">NBL</strain>
    </source>
</reference>
<dbReference type="SUPFAM" id="SSF50386">
    <property type="entry name" value="STI-like"/>
    <property type="match status" value="1"/>
</dbReference>
<dbReference type="Proteomes" id="UP001281410">
    <property type="component" value="Unassembled WGS sequence"/>
</dbReference>
<dbReference type="AlphaFoldDB" id="A0AAE0AGE7"/>
<feature type="chain" id="PRO_5042080104" evidence="2">
    <location>
        <begin position="27"/>
        <end position="380"/>
    </location>
</feature>
<keyword evidence="2" id="KW-0732">Signal</keyword>
<dbReference type="Pfam" id="PF00197">
    <property type="entry name" value="Kunitz_legume"/>
    <property type="match status" value="1"/>
</dbReference>
<dbReference type="CDD" id="cd23375">
    <property type="entry name" value="beta-trefoil_STI_VvMLP-like"/>
    <property type="match status" value="1"/>
</dbReference>
<dbReference type="PANTHER" id="PTHR33107">
    <property type="entry name" value="KUNITZ TRYPSIN INHIBITOR 2"/>
    <property type="match status" value="1"/>
</dbReference>
<organism evidence="3 4">
    <name type="scientific">Dipteronia sinensis</name>
    <dbReference type="NCBI Taxonomy" id="43782"/>
    <lineage>
        <taxon>Eukaryota</taxon>
        <taxon>Viridiplantae</taxon>
        <taxon>Streptophyta</taxon>
        <taxon>Embryophyta</taxon>
        <taxon>Tracheophyta</taxon>
        <taxon>Spermatophyta</taxon>
        <taxon>Magnoliopsida</taxon>
        <taxon>eudicotyledons</taxon>
        <taxon>Gunneridae</taxon>
        <taxon>Pentapetalae</taxon>
        <taxon>rosids</taxon>
        <taxon>malvids</taxon>
        <taxon>Sapindales</taxon>
        <taxon>Sapindaceae</taxon>
        <taxon>Hippocastanoideae</taxon>
        <taxon>Acereae</taxon>
        <taxon>Dipteronia</taxon>
    </lineage>
</organism>
<dbReference type="InterPro" id="IPR011065">
    <property type="entry name" value="Kunitz_inhibitor_STI-like_sf"/>
</dbReference>
<proteinExistence type="predicted"/>
<dbReference type="SMART" id="SM00452">
    <property type="entry name" value="STI"/>
    <property type="match status" value="1"/>
</dbReference>
<name>A0AAE0AGE7_9ROSI</name>
<dbReference type="Gene3D" id="2.80.10.50">
    <property type="match status" value="1"/>
</dbReference>
<dbReference type="PANTHER" id="PTHR33107:SF5">
    <property type="entry name" value="KUNITZ TRYPSIN INHIBITOR 5"/>
    <property type="match status" value="1"/>
</dbReference>
<dbReference type="InterPro" id="IPR002160">
    <property type="entry name" value="Prot_inh_Kunz-lg"/>
</dbReference>
<feature type="signal peptide" evidence="2">
    <location>
        <begin position="1"/>
        <end position="26"/>
    </location>
</feature>